<gene>
    <name evidence="2" type="ORF">ETSY2_51045</name>
</gene>
<dbReference type="CDD" id="cd00321">
    <property type="entry name" value="SO_family_Moco"/>
    <property type="match status" value="1"/>
</dbReference>
<evidence type="ECO:0000313" key="2">
    <source>
        <dbReference type="EMBL" id="ETW93649.1"/>
    </source>
</evidence>
<keyword evidence="3" id="KW-1185">Reference proteome</keyword>
<dbReference type="HOGENOM" id="CLU_1590864_0_0_7"/>
<dbReference type="PANTHER" id="PTHR43032">
    <property type="entry name" value="PROTEIN-METHIONINE-SULFOXIDE REDUCTASE"/>
    <property type="match status" value="1"/>
</dbReference>
<protein>
    <recommendedName>
        <fullName evidence="1">Oxidoreductase molybdopterin-binding domain-containing protein</fullName>
    </recommendedName>
</protein>
<proteinExistence type="predicted"/>
<organism evidence="2 3">
    <name type="scientific">Candidatus Entotheonella gemina</name>
    <dbReference type="NCBI Taxonomy" id="1429439"/>
    <lineage>
        <taxon>Bacteria</taxon>
        <taxon>Pseudomonadati</taxon>
        <taxon>Nitrospinota/Tectimicrobiota group</taxon>
        <taxon>Candidatus Tectimicrobiota</taxon>
        <taxon>Candidatus Entotheonellia</taxon>
        <taxon>Candidatus Entotheonellales</taxon>
        <taxon>Candidatus Entotheonellaceae</taxon>
        <taxon>Candidatus Entotheonella</taxon>
    </lineage>
</organism>
<dbReference type="SUPFAM" id="SSF56524">
    <property type="entry name" value="Oxidoreductase molybdopterin-binding domain"/>
    <property type="match status" value="1"/>
</dbReference>
<comment type="caution">
    <text evidence="2">The sequence shown here is derived from an EMBL/GenBank/DDBJ whole genome shotgun (WGS) entry which is preliminary data.</text>
</comment>
<dbReference type="EMBL" id="AZHX01002606">
    <property type="protein sequence ID" value="ETW93649.1"/>
    <property type="molecule type" value="Genomic_DNA"/>
</dbReference>
<sequence>MTNPDVKLDRLPVFDNHYGRPDQWSGLLVDGLVAEPRTFSATDLETFAAAVLTDDFRCEEGWVVNDQKWEGVSLAELLQVVRPLPEARYAEISASDFMVAVTLTDSDQTGSVLMGPTHALLANRLNGAALPEEHGGPCRLVLTGGACYTSIKWVDHIRLTAEQPEETAQQIASQRNG</sequence>
<name>W4L6W3_9BACT</name>
<dbReference type="InterPro" id="IPR000572">
    <property type="entry name" value="OxRdtase_Mopterin-bd_dom"/>
</dbReference>
<accession>W4L6W3</accession>
<dbReference type="Pfam" id="PF00174">
    <property type="entry name" value="Oxidored_molyb"/>
    <property type="match status" value="1"/>
</dbReference>
<dbReference type="AlphaFoldDB" id="W4L6W3"/>
<dbReference type="Gene3D" id="3.90.420.10">
    <property type="entry name" value="Oxidoreductase, molybdopterin-binding domain"/>
    <property type="match status" value="1"/>
</dbReference>
<dbReference type="InterPro" id="IPR036374">
    <property type="entry name" value="OxRdtase_Mopterin-bd_sf"/>
</dbReference>
<evidence type="ECO:0000313" key="3">
    <source>
        <dbReference type="Proteomes" id="UP000019140"/>
    </source>
</evidence>
<feature type="domain" description="Oxidoreductase molybdopterin-binding" evidence="1">
    <location>
        <begin position="21"/>
        <end position="165"/>
    </location>
</feature>
<dbReference type="Proteomes" id="UP000019140">
    <property type="component" value="Unassembled WGS sequence"/>
</dbReference>
<reference evidence="2 3" key="1">
    <citation type="journal article" date="2014" name="Nature">
        <title>An environmental bacterial taxon with a large and distinct metabolic repertoire.</title>
        <authorList>
            <person name="Wilson M.C."/>
            <person name="Mori T."/>
            <person name="Ruckert C."/>
            <person name="Uria A.R."/>
            <person name="Helf M.J."/>
            <person name="Takada K."/>
            <person name="Gernert C."/>
            <person name="Steffens U.A."/>
            <person name="Heycke N."/>
            <person name="Schmitt S."/>
            <person name="Rinke C."/>
            <person name="Helfrich E.J."/>
            <person name="Brachmann A.O."/>
            <person name="Gurgui C."/>
            <person name="Wakimoto T."/>
            <person name="Kracht M."/>
            <person name="Crusemann M."/>
            <person name="Hentschel U."/>
            <person name="Abe I."/>
            <person name="Matsunaga S."/>
            <person name="Kalinowski J."/>
            <person name="Takeyama H."/>
            <person name="Piel J."/>
        </authorList>
    </citation>
    <scope>NUCLEOTIDE SEQUENCE [LARGE SCALE GENOMIC DNA]</scope>
    <source>
        <strain evidence="3">TSY2</strain>
    </source>
</reference>
<evidence type="ECO:0000259" key="1">
    <source>
        <dbReference type="Pfam" id="PF00174"/>
    </source>
</evidence>